<keyword evidence="1" id="KW-0812">Transmembrane</keyword>
<feature type="transmembrane region" description="Helical" evidence="1">
    <location>
        <begin position="20"/>
        <end position="41"/>
    </location>
</feature>
<keyword evidence="1" id="KW-1133">Transmembrane helix</keyword>
<dbReference type="RefSeq" id="WP_076943231.1">
    <property type="nucleotide sequence ID" value="NZ_MOXD01000009.1"/>
</dbReference>
<dbReference type="OrthoDB" id="6497786at2"/>
<sequence>MDKPLPDWIRPWLYRPAWQLLVVQWLLLMGLVLPIGALLVYGEWQQREQWQAQRQQLEAQISERQQQLARLPALGELERQLQGRVLALPAEPESFASRLYQAGGVLLRWQQQDQPAQQVVKLQVDFRGLLHLLEGVSPSQRIGQMAVEKQTAGLITQLILLSPEERHE</sequence>
<evidence type="ECO:0000256" key="1">
    <source>
        <dbReference type="SAM" id="Phobius"/>
    </source>
</evidence>
<organism evidence="2 3">
    <name type="scientific">Serratia oryzae</name>
    <dbReference type="NCBI Taxonomy" id="2034155"/>
    <lineage>
        <taxon>Bacteria</taxon>
        <taxon>Pseudomonadati</taxon>
        <taxon>Pseudomonadota</taxon>
        <taxon>Gammaproteobacteria</taxon>
        <taxon>Enterobacterales</taxon>
        <taxon>Yersiniaceae</taxon>
        <taxon>Serratia</taxon>
    </lineage>
</organism>
<keyword evidence="1" id="KW-0472">Membrane</keyword>
<protein>
    <submittedName>
        <fullName evidence="2">Uncharacterized protein</fullName>
    </submittedName>
</protein>
<evidence type="ECO:0000313" key="2">
    <source>
        <dbReference type="EMBL" id="OMQ21095.1"/>
    </source>
</evidence>
<keyword evidence="3" id="KW-1185">Reference proteome</keyword>
<dbReference type="AlphaFoldDB" id="A0A1S8CGE1"/>
<dbReference type="EMBL" id="MOXD01000009">
    <property type="protein sequence ID" value="OMQ21095.1"/>
    <property type="molecule type" value="Genomic_DNA"/>
</dbReference>
<accession>A0A1S8CGE1</accession>
<dbReference type="Proteomes" id="UP000216021">
    <property type="component" value="Unassembled WGS sequence"/>
</dbReference>
<name>A0A1S8CGE1_9GAMM</name>
<comment type="caution">
    <text evidence="2">The sequence shown here is derived from an EMBL/GenBank/DDBJ whole genome shotgun (WGS) entry which is preliminary data.</text>
</comment>
<dbReference type="STRING" id="2034155.BMI79_16105"/>
<gene>
    <name evidence="2" type="ORF">BMI79_16105</name>
</gene>
<proteinExistence type="predicted"/>
<evidence type="ECO:0000313" key="3">
    <source>
        <dbReference type="Proteomes" id="UP000216021"/>
    </source>
</evidence>
<reference evidence="2 3" key="1">
    <citation type="submission" date="2016-11" db="EMBL/GenBank/DDBJ databases">
        <title>Rahnella oryzae sp. nov., isolated from rice root.</title>
        <authorList>
            <person name="Zhang X.-X."/>
            <person name="Zhang J."/>
        </authorList>
    </citation>
    <scope>NUCLEOTIDE SEQUENCE [LARGE SCALE GENOMIC DNA]</scope>
    <source>
        <strain evidence="2 3">J11-6</strain>
    </source>
</reference>